<protein>
    <submittedName>
        <fullName evidence="1">Uncharacterized protein</fullName>
    </submittedName>
</protein>
<comment type="caution">
    <text evidence="1">The sequence shown here is derived from an EMBL/GenBank/DDBJ whole genome shotgun (WGS) entry which is preliminary data.</text>
</comment>
<dbReference type="Proteomes" id="UP000091857">
    <property type="component" value="Chromosome 1"/>
</dbReference>
<dbReference type="EMBL" id="CM004387">
    <property type="protein sequence ID" value="KAG8663270.1"/>
    <property type="molecule type" value="Genomic_DNA"/>
</dbReference>
<organism evidence="1 2">
    <name type="scientific">Manihot esculenta</name>
    <name type="common">Cassava</name>
    <name type="synonym">Jatropha manihot</name>
    <dbReference type="NCBI Taxonomy" id="3983"/>
    <lineage>
        <taxon>Eukaryota</taxon>
        <taxon>Viridiplantae</taxon>
        <taxon>Streptophyta</taxon>
        <taxon>Embryophyta</taxon>
        <taxon>Tracheophyta</taxon>
        <taxon>Spermatophyta</taxon>
        <taxon>Magnoliopsida</taxon>
        <taxon>eudicotyledons</taxon>
        <taxon>Gunneridae</taxon>
        <taxon>Pentapetalae</taxon>
        <taxon>rosids</taxon>
        <taxon>fabids</taxon>
        <taxon>Malpighiales</taxon>
        <taxon>Euphorbiaceae</taxon>
        <taxon>Crotonoideae</taxon>
        <taxon>Manihoteae</taxon>
        <taxon>Manihot</taxon>
    </lineage>
</organism>
<sequence>MKNVKKKREKIPLTCQIQFPYPRNPSLPLPTENLNIHRSTLLNATDNHLLPPPIPATAKIHRLPNAKAQPIDIDTTNPQIQRHHTMSPKKRSPPPSTANDLKHRVITCLDKLSDRATLSLAATELESIAKTLNHDSFSPFINCIHNTDSSSKSPVRKQCVNLLTVLSNSHGNSLFPHLPKMISTVTRRLRDPDSAVRSACVEATAAMSSRITEAPFSTLSKPLIELLTLEQDFNAQIGASMCLAAAIDAAPEPETEQLRKLLPRLGKLVKGEGFRAKAALLTVIGNIVGVGGASSKGVLDWLVACLLEFLSSEDWAARKAAAEALGKMALAEKELSKEHKAACLSSLESRRFDKVKAVRETMNRTLELWKEVPGVFDEVSESSQSKSSSIDAIGESFPSASDDSHKVGFKSPQPKKTVHANRSPQFDSSSVTTARKQNSVKSQNDNPKTAMSHKMDHRKTSACKTEIALPKDAGCGDDIKRGNSGVFQSEEDANNEKCRPDSETKHVLCSSIREDKRHKFGGLRSGSRVVPFDDDDNFYNKNFEADNPDEEYFKNNEDIEDLSLICDQLRQIENQQSNLFVILQKFIGSSQHGINSLETRVHGLEMALEEISYDLALSSGRIANTDYADNTCCKLPGAEFLSSKFWRRTEDRYSTSRFCSPGSMQSLDAAQNNYSKDASSRTFNANSQRFQHQNKSGFILNSLTDVRSVAKRNLGFYTNRMSNNIIQDNEQVQKANLE</sequence>
<gene>
    <name evidence="1" type="ORF">MANES_01G194300v8</name>
</gene>
<name>A0ACB7IFK9_MANES</name>
<reference evidence="2" key="1">
    <citation type="journal article" date="2016" name="Nat. Biotechnol.">
        <title>Sequencing wild and cultivated cassava and related species reveals extensive interspecific hybridization and genetic diversity.</title>
        <authorList>
            <person name="Bredeson J.V."/>
            <person name="Lyons J.B."/>
            <person name="Prochnik S.E."/>
            <person name="Wu G.A."/>
            <person name="Ha C.M."/>
            <person name="Edsinger-Gonzales E."/>
            <person name="Grimwood J."/>
            <person name="Schmutz J."/>
            <person name="Rabbi I.Y."/>
            <person name="Egesi C."/>
            <person name="Nauluvula P."/>
            <person name="Lebot V."/>
            <person name="Ndunguru J."/>
            <person name="Mkamilo G."/>
            <person name="Bart R.S."/>
            <person name="Setter T.L."/>
            <person name="Gleadow R.M."/>
            <person name="Kulakow P."/>
            <person name="Ferguson M.E."/>
            <person name="Rounsley S."/>
            <person name="Rokhsar D.S."/>
        </authorList>
    </citation>
    <scope>NUCLEOTIDE SEQUENCE [LARGE SCALE GENOMIC DNA]</scope>
    <source>
        <strain evidence="2">cv. AM560-2</strain>
    </source>
</reference>
<evidence type="ECO:0000313" key="2">
    <source>
        <dbReference type="Proteomes" id="UP000091857"/>
    </source>
</evidence>
<keyword evidence="2" id="KW-1185">Reference proteome</keyword>
<evidence type="ECO:0000313" key="1">
    <source>
        <dbReference type="EMBL" id="KAG8663270.1"/>
    </source>
</evidence>
<proteinExistence type="predicted"/>
<accession>A0ACB7IFK9</accession>